<dbReference type="Proteomes" id="UP000492820">
    <property type="component" value="Unassembled WGS sequence"/>
</dbReference>
<evidence type="ECO:0000256" key="1">
    <source>
        <dbReference type="SAM" id="SignalP"/>
    </source>
</evidence>
<proteinExistence type="predicted"/>
<dbReference type="OrthoDB" id="10417185at2759"/>
<sequence>MGTLQIFILLLLTAHTFAYSHEYYGEEDDLTTSTTTTSTTQTTVAKATSQMSLLSPSTPLHLFTSLLLFITSYALL</sequence>
<accession>A0A068WBP5</accession>
<reference evidence="2" key="2">
    <citation type="submission" date="2014-06" db="EMBL/GenBank/DDBJ databases">
        <authorList>
            <person name="Aslett M."/>
        </authorList>
    </citation>
    <scope>NUCLEOTIDE SEQUENCE</scope>
</reference>
<feature type="chain" id="PRO_5036289577" evidence="1">
    <location>
        <begin position="19"/>
        <end position="76"/>
    </location>
</feature>
<reference evidence="4" key="3">
    <citation type="submission" date="2020-10" db="UniProtKB">
        <authorList>
            <consortium name="WormBaseParasite"/>
        </authorList>
    </citation>
    <scope>IDENTIFICATION</scope>
</reference>
<gene>
    <name evidence="2" type="ORF">EgrG_000742900</name>
</gene>
<name>A0A068WBP5_ECHGR</name>
<evidence type="ECO:0000313" key="4">
    <source>
        <dbReference type="WBParaSite" id="EgrG_000742900"/>
    </source>
</evidence>
<protein>
    <submittedName>
        <fullName evidence="2 4">Expressed protein</fullName>
    </submittedName>
</protein>
<organism evidence="2">
    <name type="scientific">Echinococcus granulosus</name>
    <name type="common">Hydatid tapeworm</name>
    <dbReference type="NCBI Taxonomy" id="6210"/>
    <lineage>
        <taxon>Eukaryota</taxon>
        <taxon>Metazoa</taxon>
        <taxon>Spiralia</taxon>
        <taxon>Lophotrochozoa</taxon>
        <taxon>Platyhelminthes</taxon>
        <taxon>Cestoda</taxon>
        <taxon>Eucestoda</taxon>
        <taxon>Cyclophyllidea</taxon>
        <taxon>Taeniidae</taxon>
        <taxon>Echinococcus</taxon>
        <taxon>Echinococcus granulosus group</taxon>
    </lineage>
</organism>
<keyword evidence="1" id="KW-0732">Signal</keyword>
<reference evidence="2 3" key="1">
    <citation type="journal article" date="2013" name="Nature">
        <title>The genomes of four tapeworm species reveal adaptations to parasitism.</title>
        <authorList>
            <person name="Tsai I.J."/>
            <person name="Zarowiecki M."/>
            <person name="Holroyd N."/>
            <person name="Garciarrubio A."/>
            <person name="Sanchez-Flores A."/>
            <person name="Brooks K.L."/>
            <person name="Tracey A."/>
            <person name="Bobes R.J."/>
            <person name="Fragoso G."/>
            <person name="Sciutto E."/>
            <person name="Aslett M."/>
            <person name="Beasley H."/>
            <person name="Bennett H.M."/>
            <person name="Cai J."/>
            <person name="Camicia F."/>
            <person name="Clark R."/>
            <person name="Cucher M."/>
            <person name="De Silva N."/>
            <person name="Day T.A."/>
            <person name="Deplazes P."/>
            <person name="Estrada K."/>
            <person name="Fernandez C."/>
            <person name="Holland P.W."/>
            <person name="Hou J."/>
            <person name="Hu S."/>
            <person name="Huckvale T."/>
            <person name="Hung S.S."/>
            <person name="Kamenetzky L."/>
            <person name="Keane J.A."/>
            <person name="Kiss F."/>
            <person name="Koziol U."/>
            <person name="Lambert O."/>
            <person name="Liu K."/>
            <person name="Luo X."/>
            <person name="Luo Y."/>
            <person name="Macchiaroli N."/>
            <person name="Nichol S."/>
            <person name="Paps J."/>
            <person name="Parkinson J."/>
            <person name="Pouchkina-Stantcheva N."/>
            <person name="Riddiford N."/>
            <person name="Rosenzvit M."/>
            <person name="Salinas G."/>
            <person name="Wasmuth J.D."/>
            <person name="Zamanian M."/>
            <person name="Zheng Y."/>
            <person name="Cai X."/>
            <person name="Soberon X."/>
            <person name="Olson P.D."/>
            <person name="Laclette J.P."/>
            <person name="Brehm K."/>
            <person name="Berriman M."/>
            <person name="Garciarrubio A."/>
            <person name="Bobes R.J."/>
            <person name="Fragoso G."/>
            <person name="Sanchez-Flores A."/>
            <person name="Estrada K."/>
            <person name="Cevallos M.A."/>
            <person name="Morett E."/>
            <person name="Gonzalez V."/>
            <person name="Portillo T."/>
            <person name="Ochoa-Leyva A."/>
            <person name="Jose M.V."/>
            <person name="Sciutto E."/>
            <person name="Landa A."/>
            <person name="Jimenez L."/>
            <person name="Valdes V."/>
            <person name="Carrero J.C."/>
            <person name="Larralde C."/>
            <person name="Morales-Montor J."/>
            <person name="Limon-Lason J."/>
            <person name="Soberon X."/>
            <person name="Laclette J.P."/>
        </authorList>
    </citation>
    <scope>NUCLEOTIDE SEQUENCE [LARGE SCALE GENOMIC DNA]</scope>
</reference>
<feature type="signal peptide" evidence="1">
    <location>
        <begin position="1"/>
        <end position="18"/>
    </location>
</feature>
<evidence type="ECO:0000313" key="2">
    <source>
        <dbReference type="EMBL" id="CDS15027.1"/>
    </source>
</evidence>
<dbReference type="WBParaSite" id="EgrG_000742900">
    <property type="protein sequence ID" value="EgrG_000742900"/>
    <property type="gene ID" value="EgrG_000742900"/>
</dbReference>
<evidence type="ECO:0000313" key="3">
    <source>
        <dbReference type="Proteomes" id="UP000492820"/>
    </source>
</evidence>
<dbReference type="EMBL" id="LK028576">
    <property type="protein sequence ID" value="CDS15027.1"/>
    <property type="molecule type" value="Genomic_DNA"/>
</dbReference>
<dbReference type="AlphaFoldDB" id="A0A068WBP5"/>